<comment type="caution">
    <text evidence="1">The sequence shown here is derived from an EMBL/GenBank/DDBJ whole genome shotgun (WGS) entry which is preliminary data.</text>
</comment>
<evidence type="ECO:0000313" key="2">
    <source>
        <dbReference type="Proteomes" id="UP000670092"/>
    </source>
</evidence>
<dbReference type="Proteomes" id="UP000670092">
    <property type="component" value="Unassembled WGS sequence"/>
</dbReference>
<dbReference type="VEuPathDB" id="FungiDB:I7I52_10273"/>
<name>A0A8H7Z2B9_AJECA</name>
<sequence>MMRPICYSDLRPQFKIHEGRKRAATTLGCIITVWHKSTEASFRRRGRKKPLQKENSISSIEKDLQITHKLLKETHRVRNTVKKCASLLTPLTPHTTQACR</sequence>
<organism evidence="1 2">
    <name type="scientific">Ajellomyces capsulatus</name>
    <name type="common">Darling's disease fungus</name>
    <name type="synonym">Histoplasma capsulatum</name>
    <dbReference type="NCBI Taxonomy" id="5037"/>
    <lineage>
        <taxon>Eukaryota</taxon>
        <taxon>Fungi</taxon>
        <taxon>Dikarya</taxon>
        <taxon>Ascomycota</taxon>
        <taxon>Pezizomycotina</taxon>
        <taxon>Eurotiomycetes</taxon>
        <taxon>Eurotiomycetidae</taxon>
        <taxon>Onygenales</taxon>
        <taxon>Ajellomycetaceae</taxon>
        <taxon>Histoplasma</taxon>
    </lineage>
</organism>
<dbReference type="EMBL" id="JAEVHI010000002">
    <property type="protein sequence ID" value="KAG5299834.1"/>
    <property type="molecule type" value="Genomic_DNA"/>
</dbReference>
<protein>
    <submittedName>
        <fullName evidence="1">Uncharacterized protein</fullName>
    </submittedName>
</protein>
<proteinExistence type="predicted"/>
<accession>A0A8H7Z2B9</accession>
<gene>
    <name evidence="1" type="ORF">I7I52_10273</name>
</gene>
<evidence type="ECO:0000313" key="1">
    <source>
        <dbReference type="EMBL" id="KAG5299834.1"/>
    </source>
</evidence>
<reference evidence="1 2" key="1">
    <citation type="submission" date="2021-01" db="EMBL/GenBank/DDBJ databases">
        <title>Chromosome-level genome assembly of a human fungal pathogen reveals clustering of transcriptionally co-regulated genes.</title>
        <authorList>
            <person name="Voorhies M."/>
            <person name="Cohen S."/>
            <person name="Shea T.P."/>
            <person name="Petrus S."/>
            <person name="Munoz J.F."/>
            <person name="Poplawski S."/>
            <person name="Goldman W.E."/>
            <person name="Michael T."/>
            <person name="Cuomo C.A."/>
            <person name="Sil A."/>
            <person name="Beyhan S."/>
        </authorList>
    </citation>
    <scope>NUCLEOTIDE SEQUENCE [LARGE SCALE GENOMIC DNA]</scope>
    <source>
        <strain evidence="1 2">G184AR</strain>
    </source>
</reference>
<dbReference type="AlphaFoldDB" id="A0A8H7Z2B9"/>